<dbReference type="InterPro" id="IPR036908">
    <property type="entry name" value="RlpA-like_sf"/>
</dbReference>
<dbReference type="Gramene" id="ONK62567">
    <property type="protein sequence ID" value="ONK62567"/>
    <property type="gene ID" value="A4U43_C07F5460"/>
</dbReference>
<dbReference type="AlphaFoldDB" id="A0A5P1EBJ8"/>
<gene>
    <name evidence="3" type="ORF">A4U43_C07F5460</name>
</gene>
<dbReference type="EMBL" id="CM007387">
    <property type="protein sequence ID" value="ONK62567.1"/>
    <property type="molecule type" value="Genomic_DNA"/>
</dbReference>
<evidence type="ECO:0000313" key="4">
    <source>
        <dbReference type="Proteomes" id="UP000243459"/>
    </source>
</evidence>
<proteinExistence type="predicted"/>
<evidence type="ECO:0000259" key="2">
    <source>
        <dbReference type="PROSITE" id="PS50842"/>
    </source>
</evidence>
<dbReference type="PRINTS" id="PR01225">
    <property type="entry name" value="EXPANSNFAMLY"/>
</dbReference>
<dbReference type="Gene3D" id="2.40.40.10">
    <property type="entry name" value="RlpA-like domain"/>
    <property type="match status" value="1"/>
</dbReference>
<sequence length="86" mass="8859">MAASVCSLPKSLFFFLTLFCFFVSETIAQGWEAAHATFYGGGDASGTMGGACGYGNLYSQGYGTNTAALSTAMFNNGLSCGLVLRG</sequence>
<organism evidence="3 4">
    <name type="scientific">Asparagus officinalis</name>
    <name type="common">Garden asparagus</name>
    <dbReference type="NCBI Taxonomy" id="4686"/>
    <lineage>
        <taxon>Eukaryota</taxon>
        <taxon>Viridiplantae</taxon>
        <taxon>Streptophyta</taxon>
        <taxon>Embryophyta</taxon>
        <taxon>Tracheophyta</taxon>
        <taxon>Spermatophyta</taxon>
        <taxon>Magnoliopsida</taxon>
        <taxon>Liliopsida</taxon>
        <taxon>Asparagales</taxon>
        <taxon>Asparagaceae</taxon>
        <taxon>Asparagoideae</taxon>
        <taxon>Asparagus</taxon>
    </lineage>
</organism>
<dbReference type="Proteomes" id="UP000243459">
    <property type="component" value="Chromosome 7"/>
</dbReference>
<accession>A0A5P1EBJ8</accession>
<dbReference type="InterPro" id="IPR002963">
    <property type="entry name" value="Expansin"/>
</dbReference>
<feature type="signal peptide" evidence="1">
    <location>
        <begin position="1"/>
        <end position="28"/>
    </location>
</feature>
<protein>
    <recommendedName>
        <fullName evidence="2">Expansin-like EG45 domain-containing protein</fullName>
    </recommendedName>
</protein>
<keyword evidence="1" id="KW-0732">Signal</keyword>
<evidence type="ECO:0000256" key="1">
    <source>
        <dbReference type="SAM" id="SignalP"/>
    </source>
</evidence>
<dbReference type="GO" id="GO:0005576">
    <property type="term" value="C:extracellular region"/>
    <property type="evidence" value="ECO:0007669"/>
    <property type="project" value="InterPro"/>
</dbReference>
<dbReference type="GO" id="GO:0009664">
    <property type="term" value="P:plant-type cell wall organization"/>
    <property type="evidence" value="ECO:0007669"/>
    <property type="project" value="InterPro"/>
</dbReference>
<reference evidence="4" key="1">
    <citation type="journal article" date="2017" name="Nat. Commun.">
        <title>The asparagus genome sheds light on the origin and evolution of a young Y chromosome.</title>
        <authorList>
            <person name="Harkess A."/>
            <person name="Zhou J."/>
            <person name="Xu C."/>
            <person name="Bowers J.E."/>
            <person name="Van der Hulst R."/>
            <person name="Ayyampalayam S."/>
            <person name="Mercati F."/>
            <person name="Riccardi P."/>
            <person name="McKain M.R."/>
            <person name="Kakrana A."/>
            <person name="Tang H."/>
            <person name="Ray J."/>
            <person name="Groenendijk J."/>
            <person name="Arikit S."/>
            <person name="Mathioni S.M."/>
            <person name="Nakano M."/>
            <person name="Shan H."/>
            <person name="Telgmann-Rauber A."/>
            <person name="Kanno A."/>
            <person name="Yue Z."/>
            <person name="Chen H."/>
            <person name="Li W."/>
            <person name="Chen Y."/>
            <person name="Xu X."/>
            <person name="Zhang Y."/>
            <person name="Luo S."/>
            <person name="Chen H."/>
            <person name="Gao J."/>
            <person name="Mao Z."/>
            <person name="Pires J.C."/>
            <person name="Luo M."/>
            <person name="Kudrna D."/>
            <person name="Wing R.A."/>
            <person name="Meyers B.C."/>
            <person name="Yi K."/>
            <person name="Kong H."/>
            <person name="Lavrijsen P."/>
            <person name="Sunseri F."/>
            <person name="Falavigna A."/>
            <person name="Ye Y."/>
            <person name="Leebens-Mack J.H."/>
            <person name="Chen G."/>
        </authorList>
    </citation>
    <scope>NUCLEOTIDE SEQUENCE [LARGE SCALE GENOMIC DNA]</scope>
    <source>
        <strain evidence="4">cv. DH0086</strain>
    </source>
</reference>
<feature type="chain" id="PRO_5024378994" description="Expansin-like EG45 domain-containing protein" evidence="1">
    <location>
        <begin position="29"/>
        <end position="86"/>
    </location>
</feature>
<dbReference type="SUPFAM" id="SSF50685">
    <property type="entry name" value="Barwin-like endoglucanases"/>
    <property type="match status" value="1"/>
</dbReference>
<dbReference type="InterPro" id="IPR007112">
    <property type="entry name" value="Expansin/allergen_DPBB_dom"/>
</dbReference>
<dbReference type="InterPro" id="IPR007118">
    <property type="entry name" value="Expan_Lol_pI"/>
</dbReference>
<evidence type="ECO:0000313" key="3">
    <source>
        <dbReference type="EMBL" id="ONK62567.1"/>
    </source>
</evidence>
<keyword evidence="4" id="KW-1185">Reference proteome</keyword>
<dbReference type="PANTHER" id="PTHR31867">
    <property type="entry name" value="EXPANSIN-A15"/>
    <property type="match status" value="1"/>
</dbReference>
<name>A0A5P1EBJ8_ASPOF</name>
<feature type="domain" description="Expansin-like EG45" evidence="2">
    <location>
        <begin position="49"/>
        <end position="86"/>
    </location>
</feature>
<dbReference type="PROSITE" id="PS50842">
    <property type="entry name" value="EXPANSIN_EG45"/>
    <property type="match status" value="1"/>
</dbReference>